<keyword evidence="2 7" id="KW-0645">Protease</keyword>
<organism evidence="7 8">
    <name type="scientific">Lactobacillus phage 3-521</name>
    <dbReference type="NCBI Taxonomy" id="2510943"/>
    <lineage>
        <taxon>Viruses</taxon>
        <taxon>Duplodnaviria</taxon>
        <taxon>Heunggongvirae</taxon>
        <taxon>Uroviricota</taxon>
        <taxon>Caudoviricetes</taxon>
        <taxon>Herelleviridae</taxon>
        <taxon>Watanabevirus</taxon>
        <taxon>Watanabevirus wv3521</taxon>
    </lineage>
</organism>
<keyword evidence="3" id="KW-0378">Hydrolase</keyword>
<keyword evidence="4" id="KW-0118">Viral capsid assembly</keyword>
<evidence type="ECO:0000256" key="1">
    <source>
        <dbReference type="ARBA" id="ARBA00022612"/>
    </source>
</evidence>
<evidence type="ECO:0000256" key="4">
    <source>
        <dbReference type="ARBA" id="ARBA00022950"/>
    </source>
</evidence>
<dbReference type="Pfam" id="PF04586">
    <property type="entry name" value="Peptidase_S78"/>
    <property type="match status" value="1"/>
</dbReference>
<sequence length="265" mass="29439">MQDKYDIFLPFDKIVESKSKNEKGVHNIFVSGWASTPAWDYQGESIDPCGLDASYLFNHGFVDYEHDQDLVIGVPTSKSYVDPQRGLYLEAELFGNSPKVKEVMQLADNLSKTESKRTLGFSIEGIVDERDDENPDIVRNIRVVGVAVTKNPANPEATWENIQKSMALEAGYSVDPKTNTGGAALRVEDFCHHLHDLSEDIKDYQANGGNFKELVNSVGKSLDESNADSLTKTFFLQLCTGVDNDTASDLIMSNENKSISKEDKE</sequence>
<dbReference type="GO" id="GO:0008233">
    <property type="term" value="F:peptidase activity"/>
    <property type="evidence" value="ECO:0007669"/>
    <property type="project" value="UniProtKB-KW"/>
</dbReference>
<keyword evidence="5" id="KW-1273">Viral capsid maturation</keyword>
<dbReference type="EMBL" id="MK504444">
    <property type="protein sequence ID" value="QBJ03591.1"/>
    <property type="molecule type" value="Genomic_DNA"/>
</dbReference>
<proteinExistence type="predicted"/>
<keyword evidence="8" id="KW-1185">Reference proteome</keyword>
<dbReference type="InterPro" id="IPR054613">
    <property type="entry name" value="Peptidase_S78_dom"/>
</dbReference>
<accession>A0A4Y5FES9</accession>
<feature type="domain" description="Prohead serine protease" evidence="6">
    <location>
        <begin position="39"/>
        <end position="166"/>
    </location>
</feature>
<dbReference type="GO" id="GO:0006508">
    <property type="term" value="P:proteolysis"/>
    <property type="evidence" value="ECO:0007669"/>
    <property type="project" value="UniProtKB-KW"/>
</dbReference>
<keyword evidence="1" id="KW-1188">Viral release from host cell</keyword>
<evidence type="ECO:0000256" key="5">
    <source>
        <dbReference type="ARBA" id="ARBA00023045"/>
    </source>
</evidence>
<gene>
    <name evidence="7" type="ORF">UCC3521_0053</name>
</gene>
<dbReference type="Proteomes" id="UP000309991">
    <property type="component" value="Segment"/>
</dbReference>
<evidence type="ECO:0000313" key="8">
    <source>
        <dbReference type="Proteomes" id="UP000309991"/>
    </source>
</evidence>
<evidence type="ECO:0000313" key="7">
    <source>
        <dbReference type="EMBL" id="QBJ03591.1"/>
    </source>
</evidence>
<reference evidence="7 8" key="1">
    <citation type="submission" date="2019-02" db="EMBL/GenBank/DDBJ databases">
        <title>Isolation of virulent Lactobacillus brevis phages.</title>
        <authorList>
            <person name="Feyereisen M."/>
            <person name="Mahony J."/>
            <person name="O'Sullivan T."/>
            <person name="van Sinderen D."/>
        </authorList>
    </citation>
    <scope>NUCLEOTIDE SEQUENCE [LARGE SCALE GENOMIC DNA]</scope>
</reference>
<evidence type="ECO:0000259" key="6">
    <source>
        <dbReference type="Pfam" id="PF04586"/>
    </source>
</evidence>
<dbReference type="GO" id="GO:0046797">
    <property type="term" value="P:viral procapsid maturation"/>
    <property type="evidence" value="ECO:0007669"/>
    <property type="project" value="UniProtKB-KW"/>
</dbReference>
<evidence type="ECO:0000256" key="3">
    <source>
        <dbReference type="ARBA" id="ARBA00022801"/>
    </source>
</evidence>
<name>A0A4Y5FES9_9CAUD</name>
<protein>
    <submittedName>
        <fullName evidence="7">Prohead protease</fullName>
    </submittedName>
</protein>
<evidence type="ECO:0000256" key="2">
    <source>
        <dbReference type="ARBA" id="ARBA00022670"/>
    </source>
</evidence>